<accession>A0AAD2EZU2</accession>
<dbReference type="Proteomes" id="UP001189773">
    <property type="component" value="Unassembled WGS sequence"/>
</dbReference>
<reference evidence="3 5" key="1">
    <citation type="submission" date="2023-07" db="EMBL/GenBank/DDBJ databases">
        <authorList>
            <person name="Peeters C."/>
        </authorList>
    </citation>
    <scope>NUCLEOTIDE SEQUENCE</scope>
    <source>
        <strain evidence="2 5">LMG 18095</strain>
        <strain evidence="3">R-77560</strain>
    </source>
</reference>
<evidence type="ECO:0000313" key="5">
    <source>
        <dbReference type="Proteomes" id="UP001189773"/>
    </source>
</evidence>
<protein>
    <submittedName>
        <fullName evidence="3">Uncharacterized protein</fullName>
    </submittedName>
</protein>
<feature type="chain" id="PRO_5042294960" evidence="1">
    <location>
        <begin position="34"/>
        <end position="306"/>
    </location>
</feature>
<dbReference type="AlphaFoldDB" id="A0AAD2EZU2"/>
<sequence>MMTHKTSAQALAKRVPKCAIAAVALVAASVVQAQVPAAFPVKSYAQELVDRTVAQHPDLRAVVMHVTPPNAADNVIIASNIGRIGKAADADDLDVIATGKNRIAMDQGNKRIEIELPLHDVGGQTIGSLGLVWRYPVGGNHAEFERIAGVIRDALSRRILSLPNLMDPYPFAPLVTTKSRAQTLVEEALQRHPEVTVLALRAKVQPKGELVLLGSTFGRHGKKADADDLKVLDTTAPITGVYSNGKRFGVDLPIRNRSGIAVGTLNVGYAFGSGQDTKTLTTHALALRDELQTRIAATPALEEIDP</sequence>
<gene>
    <name evidence="2" type="ORF">LMG18095_00283</name>
    <name evidence="3" type="ORF">R77560_00408</name>
</gene>
<dbReference type="Proteomes" id="UP001189756">
    <property type="component" value="Unassembled WGS sequence"/>
</dbReference>
<dbReference type="EMBL" id="CATZAR010000001">
    <property type="protein sequence ID" value="CAJ0777316.1"/>
    <property type="molecule type" value="Genomic_DNA"/>
</dbReference>
<evidence type="ECO:0000313" key="4">
    <source>
        <dbReference type="Proteomes" id="UP001189756"/>
    </source>
</evidence>
<evidence type="ECO:0000313" key="3">
    <source>
        <dbReference type="EMBL" id="CAJ0778449.1"/>
    </source>
</evidence>
<keyword evidence="5" id="KW-1185">Reference proteome</keyword>
<dbReference type="RefSeq" id="WP_024542324.1">
    <property type="nucleotide sequence ID" value="NZ_CATZAZ010000001.1"/>
</dbReference>
<name>A0AAD2EZU2_9RALS</name>
<evidence type="ECO:0000256" key="1">
    <source>
        <dbReference type="SAM" id="SignalP"/>
    </source>
</evidence>
<comment type="caution">
    <text evidence="3">The sequence shown here is derived from an EMBL/GenBank/DDBJ whole genome shotgun (WGS) entry which is preliminary data.</text>
</comment>
<keyword evidence="1" id="KW-0732">Signal</keyword>
<organism evidence="3 4">
    <name type="scientific">Ralstonia thomasii</name>
    <dbReference type="NCBI Taxonomy" id="3058596"/>
    <lineage>
        <taxon>Bacteria</taxon>
        <taxon>Pseudomonadati</taxon>
        <taxon>Pseudomonadota</taxon>
        <taxon>Betaproteobacteria</taxon>
        <taxon>Burkholderiales</taxon>
        <taxon>Burkholderiaceae</taxon>
        <taxon>Ralstonia</taxon>
    </lineage>
</organism>
<evidence type="ECO:0000313" key="2">
    <source>
        <dbReference type="EMBL" id="CAJ0777316.1"/>
    </source>
</evidence>
<feature type="signal peptide" evidence="1">
    <location>
        <begin position="1"/>
        <end position="33"/>
    </location>
</feature>
<proteinExistence type="predicted"/>
<dbReference type="EMBL" id="CATZAZ010000001">
    <property type="protein sequence ID" value="CAJ0778449.1"/>
    <property type="molecule type" value="Genomic_DNA"/>
</dbReference>